<evidence type="ECO:0000256" key="2">
    <source>
        <dbReference type="SAM" id="Phobius"/>
    </source>
</evidence>
<feature type="region of interest" description="Disordered" evidence="1">
    <location>
        <begin position="346"/>
        <end position="401"/>
    </location>
</feature>
<feature type="transmembrane region" description="Helical" evidence="2">
    <location>
        <begin position="238"/>
        <end position="263"/>
    </location>
</feature>
<evidence type="ECO:0000313" key="4">
    <source>
        <dbReference type="Proteomes" id="UP001214603"/>
    </source>
</evidence>
<feature type="compositionally biased region" description="Polar residues" evidence="1">
    <location>
        <begin position="272"/>
        <end position="284"/>
    </location>
</feature>
<proteinExistence type="predicted"/>
<feature type="region of interest" description="Disordered" evidence="1">
    <location>
        <begin position="1"/>
        <end position="193"/>
    </location>
</feature>
<feature type="region of interest" description="Disordered" evidence="1">
    <location>
        <begin position="272"/>
        <end position="313"/>
    </location>
</feature>
<keyword evidence="2" id="KW-0812">Transmembrane</keyword>
<feature type="compositionally biased region" description="Low complexity" evidence="1">
    <location>
        <begin position="364"/>
        <end position="373"/>
    </location>
</feature>
<feature type="compositionally biased region" description="Gly residues" evidence="1">
    <location>
        <begin position="122"/>
        <end position="136"/>
    </location>
</feature>
<reference evidence="3" key="1">
    <citation type="submission" date="2023-03" db="EMBL/GenBank/DDBJ databases">
        <title>Mating type loci evolution in Malassezia.</title>
        <authorList>
            <person name="Coelho M.A."/>
        </authorList>
    </citation>
    <scope>NUCLEOTIDE SEQUENCE</scope>
    <source>
        <strain evidence="3">CBS 7876</strain>
    </source>
</reference>
<feature type="compositionally biased region" description="Polar residues" evidence="1">
    <location>
        <begin position="441"/>
        <end position="457"/>
    </location>
</feature>
<feature type="compositionally biased region" description="Low complexity" evidence="1">
    <location>
        <begin position="154"/>
        <end position="188"/>
    </location>
</feature>
<dbReference type="Proteomes" id="UP001214603">
    <property type="component" value="Chromosome 2"/>
</dbReference>
<keyword evidence="2" id="KW-0472">Membrane</keyword>
<feature type="compositionally biased region" description="Low complexity" evidence="1">
    <location>
        <begin position="19"/>
        <end position="37"/>
    </location>
</feature>
<feature type="compositionally biased region" description="Low complexity" evidence="1">
    <location>
        <begin position="44"/>
        <end position="82"/>
    </location>
</feature>
<accession>A0AAF0DZ65</accession>
<name>A0AAF0DZ65_9BASI</name>
<sequence length="573" mass="59745">MLQTETLRSQNGLSGFNQGSGKASGGSQQSISFAPGEEPGGGNPANKYSSGNNGGKNNNNNDNSGNNKKNSNNNKGNNNNNGNHKDHSSGNKGNNNNGNKGNNNGNNKGNNQDNNGNKNSKGGSGGSGKNGNGNGGSSSKKGKSSSHSSKSHSSKSSASPTSSGQSGSSRSRYSSSQDGSSSHPSISSANDYGSASTIQNLMSSSSSAASSSGAGAGSTVNGNRAATGHGVGGSDLSVGAVVGIAVGGAAGLALLGLIAWLIARWASKSQKAAAQRPMQQQPSTPMAGDYHSPPSVPNHLPPSHSNASINPSYEGYGQPMIPATYEGYYPGNGYTYRDPVAEAAAGVHPPPPVAQPGQNVSYVPGQAVGAPVGAPVPPPPSSRAAESQAAFRRRSRKKRNSRFNDWVDAEIDPVADYGADPYRTAGVGTHWSSMDHDARAHQSSSEDPNSWLSTSEPMSDKLGYEEHSSDVDTASRQPRRTQRHSMYSAMRDNPADWDQGMPDTSSGSYDNSRKMYEAEDEAMSELPYATLRHHRRTTRDLNPSHDIDLDASQAADNLRAMRRRAAQSGRTYF</sequence>
<feature type="compositionally biased region" description="Basic and acidic residues" evidence="1">
    <location>
        <begin position="458"/>
        <end position="470"/>
    </location>
</feature>
<keyword evidence="2" id="KW-1133">Transmembrane helix</keyword>
<feature type="compositionally biased region" description="Low complexity" evidence="1">
    <location>
        <begin position="90"/>
        <end position="121"/>
    </location>
</feature>
<feature type="compositionally biased region" description="Basic residues" evidence="1">
    <location>
        <begin position="391"/>
        <end position="401"/>
    </location>
</feature>
<protein>
    <submittedName>
        <fullName evidence="3">Uncharacterized protein</fullName>
    </submittedName>
</protein>
<dbReference type="AlphaFoldDB" id="A0AAF0DZ65"/>
<dbReference type="EMBL" id="CP119935">
    <property type="protein sequence ID" value="WFD02664.1"/>
    <property type="molecule type" value="Genomic_DNA"/>
</dbReference>
<gene>
    <name evidence="3" type="ORF">MOBT1_001346</name>
</gene>
<feature type="region of interest" description="Disordered" evidence="1">
    <location>
        <begin position="434"/>
        <end position="511"/>
    </location>
</feature>
<evidence type="ECO:0000256" key="1">
    <source>
        <dbReference type="SAM" id="MobiDB-lite"/>
    </source>
</evidence>
<keyword evidence="4" id="KW-1185">Reference proteome</keyword>
<organism evidence="3 4">
    <name type="scientific">Malassezia obtusa</name>
    <dbReference type="NCBI Taxonomy" id="76774"/>
    <lineage>
        <taxon>Eukaryota</taxon>
        <taxon>Fungi</taxon>
        <taxon>Dikarya</taxon>
        <taxon>Basidiomycota</taxon>
        <taxon>Ustilaginomycotina</taxon>
        <taxon>Malasseziomycetes</taxon>
        <taxon>Malasseziales</taxon>
        <taxon>Malasseziaceae</taxon>
        <taxon>Malassezia</taxon>
    </lineage>
</organism>
<feature type="compositionally biased region" description="Polar residues" evidence="1">
    <location>
        <begin position="1"/>
        <end position="17"/>
    </location>
</feature>
<evidence type="ECO:0000313" key="3">
    <source>
        <dbReference type="EMBL" id="WFD02664.1"/>
    </source>
</evidence>
<feature type="compositionally biased region" description="Basic residues" evidence="1">
    <location>
        <begin position="140"/>
        <end position="153"/>
    </location>
</feature>